<feature type="disulfide bond" evidence="1">
    <location>
        <begin position="148"/>
        <end position="166"/>
    </location>
</feature>
<reference evidence="6" key="1">
    <citation type="submission" date="2017-02" db="UniProtKB">
        <authorList>
            <consortium name="WormBaseParasite"/>
        </authorList>
    </citation>
    <scope>IDENTIFICATION</scope>
</reference>
<evidence type="ECO:0000313" key="4">
    <source>
        <dbReference type="Proteomes" id="UP000038040"/>
    </source>
</evidence>
<evidence type="ECO:0000256" key="1">
    <source>
        <dbReference type="PROSITE-ProRule" id="PRU01005"/>
    </source>
</evidence>
<dbReference type="WBParaSite" id="DME_0001026201-mRNA-1">
    <property type="protein sequence ID" value="DME_0001026201-mRNA-1"/>
    <property type="gene ID" value="DME_0001026201"/>
</dbReference>
<protein>
    <submittedName>
        <fullName evidence="6">ShTK domain protein</fullName>
    </submittedName>
</protein>
<comment type="caution">
    <text evidence="1">Lacks conserved residue(s) required for the propagation of feature annotation.</text>
</comment>
<dbReference type="OrthoDB" id="5836328at2759"/>
<dbReference type="Gene3D" id="1.10.10.1940">
    <property type="match status" value="1"/>
</dbReference>
<proteinExistence type="predicted"/>
<keyword evidence="5" id="KW-1185">Reference proteome</keyword>
<dbReference type="EMBL" id="UYYG01000182">
    <property type="protein sequence ID" value="VDN53790.1"/>
    <property type="molecule type" value="Genomic_DNA"/>
</dbReference>
<accession>A0A0N4UQH5</accession>
<sequence>MYELALSAADTPGPCPSGAIGSTCQNKATDTECRLAFADDPIVNDNRVSSNCMTMKFFAEMCRSRCLSCCLLPEYGCSDEPNVVPMSCADVKKQNLCNSTDPVLQDAIQRGCAQTCGLCSTSSCKDMNGQYCITNEAKCKCADKVNNCDPNYCEIPAYKYILEEQCKKTCGKC</sequence>
<evidence type="ECO:0000259" key="2">
    <source>
        <dbReference type="PROSITE" id="PS51670"/>
    </source>
</evidence>
<feature type="disulfide bond" evidence="1">
    <location>
        <begin position="139"/>
        <end position="173"/>
    </location>
</feature>
<dbReference type="PROSITE" id="PS51670">
    <property type="entry name" value="SHKT"/>
    <property type="match status" value="2"/>
</dbReference>
<feature type="domain" description="ShKT" evidence="2">
    <location>
        <begin position="77"/>
        <end position="119"/>
    </location>
</feature>
<evidence type="ECO:0000313" key="6">
    <source>
        <dbReference type="WBParaSite" id="DME_0001026201-mRNA-1"/>
    </source>
</evidence>
<dbReference type="AlphaFoldDB" id="A0A0N4UQH5"/>
<dbReference type="InterPro" id="IPR003582">
    <property type="entry name" value="ShKT_dom"/>
</dbReference>
<organism evidence="4 6">
    <name type="scientific">Dracunculus medinensis</name>
    <name type="common">Guinea worm</name>
    <dbReference type="NCBI Taxonomy" id="318479"/>
    <lineage>
        <taxon>Eukaryota</taxon>
        <taxon>Metazoa</taxon>
        <taxon>Ecdysozoa</taxon>
        <taxon>Nematoda</taxon>
        <taxon>Chromadorea</taxon>
        <taxon>Rhabditida</taxon>
        <taxon>Spirurina</taxon>
        <taxon>Dracunculoidea</taxon>
        <taxon>Dracunculidae</taxon>
        <taxon>Dracunculus</taxon>
    </lineage>
</organism>
<reference evidence="3 5" key="2">
    <citation type="submission" date="2018-11" db="EMBL/GenBank/DDBJ databases">
        <authorList>
            <consortium name="Pathogen Informatics"/>
        </authorList>
    </citation>
    <scope>NUCLEOTIDE SEQUENCE [LARGE SCALE GENOMIC DNA]</scope>
</reference>
<dbReference type="Proteomes" id="UP000274756">
    <property type="component" value="Unassembled WGS sequence"/>
</dbReference>
<dbReference type="SMART" id="SM00254">
    <property type="entry name" value="ShKT"/>
    <property type="match status" value="2"/>
</dbReference>
<feature type="domain" description="ShKT" evidence="2">
    <location>
        <begin position="139"/>
        <end position="173"/>
    </location>
</feature>
<evidence type="ECO:0000313" key="5">
    <source>
        <dbReference type="Proteomes" id="UP000274756"/>
    </source>
</evidence>
<keyword evidence="1" id="KW-1015">Disulfide bond</keyword>
<dbReference type="Pfam" id="PF01549">
    <property type="entry name" value="ShK"/>
    <property type="match status" value="2"/>
</dbReference>
<name>A0A0N4UQH5_DRAME</name>
<evidence type="ECO:0000313" key="3">
    <source>
        <dbReference type="EMBL" id="VDN53790.1"/>
    </source>
</evidence>
<dbReference type="Proteomes" id="UP000038040">
    <property type="component" value="Unplaced"/>
</dbReference>
<gene>
    <name evidence="3" type="ORF">DME_LOCUS3763</name>
</gene>